<dbReference type="SUPFAM" id="SSF53383">
    <property type="entry name" value="PLP-dependent transferases"/>
    <property type="match status" value="1"/>
</dbReference>
<dbReference type="PANTHER" id="PTHR21152:SF24">
    <property type="entry name" value="ALANINE--GLYOXYLATE AMINOTRANSFERASE 1"/>
    <property type="match status" value="1"/>
</dbReference>
<comment type="caution">
    <text evidence="10">The sequence shown here is derived from an EMBL/GenBank/DDBJ whole genome shotgun (WGS) entry which is preliminary data.</text>
</comment>
<dbReference type="InterPro" id="IPR015424">
    <property type="entry name" value="PyrdxlP-dep_Trfase"/>
</dbReference>
<keyword evidence="11" id="KW-1185">Reference proteome</keyword>
<keyword evidence="4" id="KW-0032">Aminotransferase</keyword>
<dbReference type="AlphaFoldDB" id="X6PE03"/>
<dbReference type="InterPro" id="IPR000192">
    <property type="entry name" value="Aminotrans_V_dom"/>
</dbReference>
<evidence type="ECO:0000256" key="2">
    <source>
        <dbReference type="ARBA" id="ARBA00009236"/>
    </source>
</evidence>
<dbReference type="EMBL" id="ASPP01000688">
    <property type="protein sequence ID" value="ETO36426.1"/>
    <property type="molecule type" value="Genomic_DNA"/>
</dbReference>
<proteinExistence type="inferred from homology"/>
<dbReference type="OMA" id="GSDRVYH"/>
<evidence type="ECO:0000256" key="1">
    <source>
        <dbReference type="ARBA" id="ARBA00001933"/>
    </source>
</evidence>
<feature type="modified residue" description="N6-(pyridoxal phosphate)lysine" evidence="8">
    <location>
        <position position="201"/>
    </location>
</feature>
<gene>
    <name evidence="10" type="ORF">RFI_00636</name>
</gene>
<keyword evidence="6 8" id="KW-0663">Pyridoxal phosphate</keyword>
<dbReference type="GO" id="GO:0019265">
    <property type="term" value="P:glycine biosynthetic process, by transamination of glyoxylate"/>
    <property type="evidence" value="ECO:0007669"/>
    <property type="project" value="TreeGrafter"/>
</dbReference>
<evidence type="ECO:0000256" key="5">
    <source>
        <dbReference type="ARBA" id="ARBA00022679"/>
    </source>
</evidence>
<name>X6PE03_RETFI</name>
<dbReference type="InterPro" id="IPR024169">
    <property type="entry name" value="SP_NH2Trfase/AEP_transaminase"/>
</dbReference>
<comment type="similarity">
    <text evidence="2">Belongs to the class-V pyridoxal-phosphate-dependent aminotransferase family.</text>
</comment>
<dbReference type="Pfam" id="PF00266">
    <property type="entry name" value="Aminotran_5"/>
    <property type="match status" value="1"/>
</dbReference>
<evidence type="ECO:0000259" key="9">
    <source>
        <dbReference type="Pfam" id="PF00266"/>
    </source>
</evidence>
<keyword evidence="5" id="KW-0808">Transferase</keyword>
<organism evidence="10 11">
    <name type="scientific">Reticulomyxa filosa</name>
    <dbReference type="NCBI Taxonomy" id="46433"/>
    <lineage>
        <taxon>Eukaryota</taxon>
        <taxon>Sar</taxon>
        <taxon>Rhizaria</taxon>
        <taxon>Retaria</taxon>
        <taxon>Foraminifera</taxon>
        <taxon>Monothalamids</taxon>
        <taxon>Reticulomyxidae</taxon>
        <taxon>Reticulomyxa</taxon>
    </lineage>
</organism>
<feature type="binding site" evidence="7">
    <location>
        <position position="355"/>
    </location>
    <ligand>
        <name>substrate</name>
    </ligand>
</feature>
<dbReference type="PIRSF" id="PIRSF000524">
    <property type="entry name" value="SPT"/>
    <property type="match status" value="1"/>
</dbReference>
<dbReference type="GO" id="GO:0005777">
    <property type="term" value="C:peroxisome"/>
    <property type="evidence" value="ECO:0007669"/>
    <property type="project" value="TreeGrafter"/>
</dbReference>
<dbReference type="InterPro" id="IPR015421">
    <property type="entry name" value="PyrdxlP-dep_Trfase_major"/>
</dbReference>
<evidence type="ECO:0000256" key="8">
    <source>
        <dbReference type="PIRSR" id="PIRSR000524-50"/>
    </source>
</evidence>
<protein>
    <recommendedName>
        <fullName evidence="3">alanine--glyoxylate transaminase</fullName>
        <ecNumber evidence="3">2.6.1.44</ecNumber>
    </recommendedName>
</protein>
<reference evidence="10 11" key="1">
    <citation type="journal article" date="2013" name="Curr. Biol.">
        <title>The Genome of the Foraminiferan Reticulomyxa filosa.</title>
        <authorList>
            <person name="Glockner G."/>
            <person name="Hulsmann N."/>
            <person name="Schleicher M."/>
            <person name="Noegel A.A."/>
            <person name="Eichinger L."/>
            <person name="Gallinger C."/>
            <person name="Pawlowski J."/>
            <person name="Sierra R."/>
            <person name="Euteneuer U."/>
            <person name="Pillet L."/>
            <person name="Moustafa A."/>
            <person name="Platzer M."/>
            <person name="Groth M."/>
            <person name="Szafranski K."/>
            <person name="Schliwa M."/>
        </authorList>
    </citation>
    <scope>NUCLEOTIDE SEQUENCE [LARGE SCALE GENOMIC DNA]</scope>
</reference>
<accession>X6PE03</accession>
<evidence type="ECO:0000256" key="7">
    <source>
        <dbReference type="PIRSR" id="PIRSR000524-1"/>
    </source>
</evidence>
<dbReference type="Gene3D" id="3.40.640.10">
    <property type="entry name" value="Type I PLP-dependent aspartate aminotransferase-like (Major domain)"/>
    <property type="match status" value="1"/>
</dbReference>
<dbReference type="GO" id="GO:0004760">
    <property type="term" value="F:L-serine-pyruvate transaminase activity"/>
    <property type="evidence" value="ECO:0007669"/>
    <property type="project" value="TreeGrafter"/>
</dbReference>
<comment type="cofactor">
    <cofactor evidence="1 8">
        <name>pyridoxal 5'-phosphate</name>
        <dbReference type="ChEBI" id="CHEBI:597326"/>
    </cofactor>
</comment>
<feature type="domain" description="Aminotransferase class V" evidence="9">
    <location>
        <begin position="86"/>
        <end position="346"/>
    </location>
</feature>
<dbReference type="OrthoDB" id="7403325at2759"/>
<sequence>MALLAGDKKKKLLMVPGPIECDQEVLQMIGQPSESVVHPIFIKSFGDCLRNMRKLFCANESCQPFILSGGGALGWDCTVVSLLESKKDKALVLNTGYFGENFRDCCRAYDIETDELQFPIGAAANVSDLEKQLKKKKYKLLTITQVETSTGVCNDVRELADTCRRVSPETLIAVDGVCSFAAVPFYFSDWNIDIAITASQKALGAPPGLCVMMLSERTCKYLMSEQRKNAVRSWYCNLQQWLPIMQGYEKGQICYFSTPNVNLIKALLVSSQQLLNDGLERSFARHRHATLSFREAMRALNLSLLVPNDDQAAATVTAVWFPPNINPAEFLKYIDDFGVVVSGGLHRKIKTQYFRVGHMGISVNPNRTDLLQTVQAIEYALAKCKVSNFEKGAGISAFTSAFGTVSKL</sequence>
<dbReference type="Gene3D" id="3.90.1150.10">
    <property type="entry name" value="Aspartate Aminotransferase, domain 1"/>
    <property type="match status" value="1"/>
</dbReference>
<dbReference type="InterPro" id="IPR015422">
    <property type="entry name" value="PyrdxlP-dep_Trfase_small"/>
</dbReference>
<dbReference type="GO" id="GO:0008453">
    <property type="term" value="F:alanine-glyoxylate transaminase activity"/>
    <property type="evidence" value="ECO:0007669"/>
    <property type="project" value="UniProtKB-EC"/>
</dbReference>
<evidence type="ECO:0000256" key="4">
    <source>
        <dbReference type="ARBA" id="ARBA00022576"/>
    </source>
</evidence>
<evidence type="ECO:0000313" key="11">
    <source>
        <dbReference type="Proteomes" id="UP000023152"/>
    </source>
</evidence>
<evidence type="ECO:0000256" key="3">
    <source>
        <dbReference type="ARBA" id="ARBA00013049"/>
    </source>
</evidence>
<evidence type="ECO:0000313" key="10">
    <source>
        <dbReference type="EMBL" id="ETO36426.1"/>
    </source>
</evidence>
<dbReference type="EC" id="2.6.1.44" evidence="3"/>
<evidence type="ECO:0000256" key="6">
    <source>
        <dbReference type="ARBA" id="ARBA00022898"/>
    </source>
</evidence>
<dbReference type="Proteomes" id="UP000023152">
    <property type="component" value="Unassembled WGS sequence"/>
</dbReference>
<dbReference type="PANTHER" id="PTHR21152">
    <property type="entry name" value="AMINOTRANSFERASE CLASS V"/>
    <property type="match status" value="1"/>
</dbReference>